<name>A0A2S7IEK7_9BACT</name>
<reference evidence="3" key="1">
    <citation type="submission" date="2018-02" db="EMBL/GenBank/DDBJ databases">
        <title>Genome sequencing of Solimonas sp. HR-BB.</title>
        <authorList>
            <person name="Lee Y."/>
            <person name="Jeon C.O."/>
        </authorList>
    </citation>
    <scope>NUCLEOTIDE SEQUENCE [LARGE SCALE GENOMIC DNA]</scope>
    <source>
        <strain evidence="3">HR-U</strain>
    </source>
</reference>
<proteinExistence type="predicted"/>
<protein>
    <recommendedName>
        <fullName evidence="4">Glycerophosphoryl diester phosphodiesterase membrane domain-containing protein</fullName>
    </recommendedName>
</protein>
<sequence length="286" mass="31901">MRTIQLREERNFSEIINVTFQFTFQNLRTLGPILLYFAAPFSLISGIATGLYQSQLFSSGLGLAGASRFSNFFGPSYLMSILFSLLASITISLVVSSYLVRYMDSDEPIEPAEVWRIVLRNLLPTLLLYVIYGFSLLLGFVLCFLPVAYPYTTFSLGTISLVREERRPSQALQRSHELVTMSWGDALTTFGIRILVTLAASFLGGILSIPMYLVMFLQTLKVVGDDLQWVTMLSSVIAVTGTTILSALVDVALGFQYFSLVEKKEGIGLMQEIEAIGQQNRRDDAY</sequence>
<gene>
    <name evidence="2" type="ORF">C5O19_25630</name>
</gene>
<comment type="caution">
    <text evidence="2">The sequence shown here is derived from an EMBL/GenBank/DDBJ whole genome shotgun (WGS) entry which is preliminary data.</text>
</comment>
<keyword evidence="1" id="KW-0812">Transmembrane</keyword>
<feature type="transmembrane region" description="Helical" evidence="1">
    <location>
        <begin position="33"/>
        <end position="52"/>
    </location>
</feature>
<dbReference type="AlphaFoldDB" id="A0A2S7IEK7"/>
<keyword evidence="1" id="KW-0472">Membrane</keyword>
<accession>A0A2S7IEK7</accession>
<evidence type="ECO:0000313" key="2">
    <source>
        <dbReference type="EMBL" id="PQA52862.1"/>
    </source>
</evidence>
<organism evidence="2 3">
    <name type="scientific">Siphonobacter curvatus</name>
    <dbReference type="NCBI Taxonomy" id="2094562"/>
    <lineage>
        <taxon>Bacteria</taxon>
        <taxon>Pseudomonadati</taxon>
        <taxon>Bacteroidota</taxon>
        <taxon>Cytophagia</taxon>
        <taxon>Cytophagales</taxon>
        <taxon>Cytophagaceae</taxon>
        <taxon>Siphonobacter</taxon>
    </lineage>
</organism>
<dbReference type="Proteomes" id="UP000239590">
    <property type="component" value="Unassembled WGS sequence"/>
</dbReference>
<keyword evidence="1" id="KW-1133">Transmembrane helix</keyword>
<evidence type="ECO:0000256" key="1">
    <source>
        <dbReference type="SAM" id="Phobius"/>
    </source>
</evidence>
<keyword evidence="3" id="KW-1185">Reference proteome</keyword>
<feature type="transmembrane region" description="Helical" evidence="1">
    <location>
        <begin position="72"/>
        <end position="95"/>
    </location>
</feature>
<feature type="transmembrane region" description="Helical" evidence="1">
    <location>
        <begin position="190"/>
        <end position="217"/>
    </location>
</feature>
<feature type="transmembrane region" description="Helical" evidence="1">
    <location>
        <begin position="126"/>
        <end position="149"/>
    </location>
</feature>
<dbReference type="EMBL" id="PTRA01000012">
    <property type="protein sequence ID" value="PQA52862.1"/>
    <property type="molecule type" value="Genomic_DNA"/>
</dbReference>
<evidence type="ECO:0008006" key="4">
    <source>
        <dbReference type="Google" id="ProtNLM"/>
    </source>
</evidence>
<dbReference type="OrthoDB" id="1049480at2"/>
<evidence type="ECO:0000313" key="3">
    <source>
        <dbReference type="Proteomes" id="UP000239590"/>
    </source>
</evidence>
<dbReference type="RefSeq" id="WP_102200801.1">
    <property type="nucleotide sequence ID" value="NZ_PTRA01000012.1"/>
</dbReference>
<feature type="transmembrane region" description="Helical" evidence="1">
    <location>
        <begin position="229"/>
        <end position="249"/>
    </location>
</feature>